<dbReference type="SUPFAM" id="SSF52374">
    <property type="entry name" value="Nucleotidylyl transferase"/>
    <property type="match status" value="1"/>
</dbReference>
<dbReference type="GO" id="GO:0004817">
    <property type="term" value="F:cysteine-tRNA ligase activity"/>
    <property type="evidence" value="ECO:0007669"/>
    <property type="project" value="UniProtKB-EC"/>
</dbReference>
<feature type="short sequence motif" description="'KMSKS' region" evidence="13">
    <location>
        <begin position="272"/>
        <end position="276"/>
    </location>
</feature>
<feature type="binding site" evidence="13">
    <location>
        <position position="242"/>
    </location>
    <ligand>
        <name>Zn(2+)</name>
        <dbReference type="ChEBI" id="CHEBI:29105"/>
    </ligand>
</feature>
<gene>
    <name evidence="13 15" type="primary">cysS</name>
    <name evidence="15" type="ORF">KAK10_02870</name>
</gene>
<dbReference type="InterPro" id="IPR009080">
    <property type="entry name" value="tRNAsynth_Ia_anticodon-bd"/>
</dbReference>
<feature type="binding site" evidence="13">
    <location>
        <position position="213"/>
    </location>
    <ligand>
        <name>Zn(2+)</name>
        <dbReference type="ChEBI" id="CHEBI:29105"/>
    </ligand>
</feature>
<evidence type="ECO:0000256" key="7">
    <source>
        <dbReference type="ARBA" id="ARBA00022741"/>
    </source>
</evidence>
<dbReference type="Proteomes" id="UP001057481">
    <property type="component" value="Unassembled WGS sequence"/>
</dbReference>
<evidence type="ECO:0000259" key="14">
    <source>
        <dbReference type="SMART" id="SM00840"/>
    </source>
</evidence>
<feature type="binding site" evidence="13">
    <location>
        <position position="275"/>
    </location>
    <ligand>
        <name>ATP</name>
        <dbReference type="ChEBI" id="CHEBI:30616"/>
    </ligand>
</feature>
<dbReference type="InterPro" id="IPR014729">
    <property type="entry name" value="Rossmann-like_a/b/a_fold"/>
</dbReference>
<dbReference type="RefSeq" id="WP_205144016.1">
    <property type="nucleotide sequence ID" value="NZ_JAFBDN010000017.1"/>
</dbReference>
<dbReference type="InterPro" id="IPR015273">
    <property type="entry name" value="Cys-tRNA-synt_Ia_DALR"/>
</dbReference>
<accession>A0ABT0VGG4</accession>
<feature type="short sequence motif" description="'HIGH' region" evidence="13">
    <location>
        <begin position="30"/>
        <end position="40"/>
    </location>
</feature>
<evidence type="ECO:0000256" key="9">
    <source>
        <dbReference type="ARBA" id="ARBA00022840"/>
    </source>
</evidence>
<feature type="binding site" evidence="13">
    <location>
        <position position="238"/>
    </location>
    <ligand>
        <name>Zn(2+)</name>
        <dbReference type="ChEBI" id="CHEBI:29105"/>
    </ligand>
</feature>
<dbReference type="InterPro" id="IPR032678">
    <property type="entry name" value="tRNA-synt_1_cat_dom"/>
</dbReference>
<comment type="subcellular location">
    <subcellularLocation>
        <location evidence="1 13">Cytoplasm</location>
    </subcellularLocation>
</comment>
<evidence type="ECO:0000313" key="16">
    <source>
        <dbReference type="Proteomes" id="UP001057481"/>
    </source>
</evidence>
<evidence type="ECO:0000256" key="4">
    <source>
        <dbReference type="ARBA" id="ARBA00022490"/>
    </source>
</evidence>
<dbReference type="SMART" id="SM00840">
    <property type="entry name" value="DALR_2"/>
    <property type="match status" value="1"/>
</dbReference>
<dbReference type="NCBIfam" id="TIGR00435">
    <property type="entry name" value="cysS"/>
    <property type="match status" value="1"/>
</dbReference>
<evidence type="ECO:0000256" key="3">
    <source>
        <dbReference type="ARBA" id="ARBA00011245"/>
    </source>
</evidence>
<name>A0ABT0VGG4_9LACO</name>
<keyword evidence="9 13" id="KW-0067">ATP-binding</keyword>
<organism evidence="15 16">
    <name type="scientific">Periweissella beninensis</name>
    <dbReference type="NCBI Taxonomy" id="504936"/>
    <lineage>
        <taxon>Bacteria</taxon>
        <taxon>Bacillati</taxon>
        <taxon>Bacillota</taxon>
        <taxon>Bacilli</taxon>
        <taxon>Lactobacillales</taxon>
        <taxon>Lactobacillaceae</taxon>
        <taxon>Periweissella</taxon>
    </lineage>
</organism>
<protein>
    <recommendedName>
        <fullName evidence="13">Cysteine--tRNA ligase</fullName>
        <ecNumber evidence="13">6.1.1.16</ecNumber>
    </recommendedName>
    <alternativeName>
        <fullName evidence="13">Cysteinyl-tRNA synthetase</fullName>
        <shortName evidence="13">CysRS</shortName>
    </alternativeName>
</protein>
<keyword evidence="11 13" id="KW-0030">Aminoacyl-tRNA synthetase</keyword>
<keyword evidence="7 13" id="KW-0547">Nucleotide-binding</keyword>
<evidence type="ECO:0000256" key="12">
    <source>
        <dbReference type="ARBA" id="ARBA00047398"/>
    </source>
</evidence>
<keyword evidence="8 13" id="KW-0862">Zinc</keyword>
<evidence type="ECO:0000256" key="8">
    <source>
        <dbReference type="ARBA" id="ARBA00022833"/>
    </source>
</evidence>
<evidence type="ECO:0000256" key="2">
    <source>
        <dbReference type="ARBA" id="ARBA00005594"/>
    </source>
</evidence>
<dbReference type="HAMAP" id="MF_00041">
    <property type="entry name" value="Cys_tRNA_synth"/>
    <property type="match status" value="1"/>
</dbReference>
<dbReference type="InterPro" id="IPR024909">
    <property type="entry name" value="Cys-tRNA/MSH_ligase"/>
</dbReference>
<dbReference type="InterPro" id="IPR015803">
    <property type="entry name" value="Cys-tRNA-ligase"/>
</dbReference>
<comment type="cofactor">
    <cofactor evidence="13">
        <name>Zn(2+)</name>
        <dbReference type="ChEBI" id="CHEBI:29105"/>
    </cofactor>
    <text evidence="13">Binds 1 zinc ion per subunit.</text>
</comment>
<evidence type="ECO:0000256" key="5">
    <source>
        <dbReference type="ARBA" id="ARBA00022598"/>
    </source>
</evidence>
<proteinExistence type="inferred from homology"/>
<keyword evidence="16" id="KW-1185">Reference proteome</keyword>
<evidence type="ECO:0000256" key="6">
    <source>
        <dbReference type="ARBA" id="ARBA00022723"/>
    </source>
</evidence>
<evidence type="ECO:0000256" key="13">
    <source>
        <dbReference type="HAMAP-Rule" id="MF_00041"/>
    </source>
</evidence>
<evidence type="ECO:0000256" key="10">
    <source>
        <dbReference type="ARBA" id="ARBA00022917"/>
    </source>
</evidence>
<comment type="catalytic activity">
    <reaction evidence="12 13">
        <text>tRNA(Cys) + L-cysteine + ATP = L-cysteinyl-tRNA(Cys) + AMP + diphosphate</text>
        <dbReference type="Rhea" id="RHEA:17773"/>
        <dbReference type="Rhea" id="RHEA-COMP:9661"/>
        <dbReference type="Rhea" id="RHEA-COMP:9679"/>
        <dbReference type="ChEBI" id="CHEBI:30616"/>
        <dbReference type="ChEBI" id="CHEBI:33019"/>
        <dbReference type="ChEBI" id="CHEBI:35235"/>
        <dbReference type="ChEBI" id="CHEBI:78442"/>
        <dbReference type="ChEBI" id="CHEBI:78517"/>
        <dbReference type="ChEBI" id="CHEBI:456215"/>
        <dbReference type="EC" id="6.1.1.16"/>
    </reaction>
</comment>
<comment type="similarity">
    <text evidence="2 13">Belongs to the class-I aminoacyl-tRNA synthetase family.</text>
</comment>
<dbReference type="PANTHER" id="PTHR10890">
    <property type="entry name" value="CYSTEINYL-TRNA SYNTHETASE"/>
    <property type="match status" value="1"/>
</dbReference>
<evidence type="ECO:0000256" key="11">
    <source>
        <dbReference type="ARBA" id="ARBA00023146"/>
    </source>
</evidence>
<evidence type="ECO:0000313" key="15">
    <source>
        <dbReference type="EMBL" id="MCM2436875.1"/>
    </source>
</evidence>
<comment type="subunit">
    <text evidence="3 13">Monomer.</text>
</comment>
<keyword evidence="4 13" id="KW-0963">Cytoplasm</keyword>
<sequence>MLRVFNAMTHQKEEFKTIKPGIVSMYVCGPTVYNYIHLGNARSAIAFDTIRRYLEYIGYQVNYVSNFTDIDDKIIKAAKAAKVSEQVLTAKFEQAFDEDTAPLNIKKATVRPLATEHVTEIIDFVKTLINKGYAYESMGDVYFRARKFPEYGHLAHQSVDDLEIGASERLDDGALSKKEDPIDFAVWKGVANDASISWQSPWGAGRPGWHIECSVMAIKYLGDTIDIHGGGQDLAFPHHTNEIAQSEVYTGKTFANYWLHNGFVTVGDQQEKMSKSLGNFVTVHDLLKDVNPQVLRLMMATTQYRRPISYTETAMQDAENTLKHLTTAYRNLYFRLIDAKTESANTVIVEKIATFIKHFKIAMDDDFNVANAMTVIAEMATYLNVLASQTDRLIKENIEGLLSEYTKMLMVLGIDIEKESNFKQTSDEQVEAKINERASAKISKDYQLADKIRMELQAQGIILEDTPQGTRWHKE</sequence>
<dbReference type="SUPFAM" id="SSF47323">
    <property type="entry name" value="Anticodon-binding domain of a subclass of class I aminoacyl-tRNA synthetases"/>
    <property type="match status" value="1"/>
</dbReference>
<dbReference type="Pfam" id="PF09190">
    <property type="entry name" value="DALR_2"/>
    <property type="match status" value="1"/>
</dbReference>
<dbReference type="CDD" id="cd00672">
    <property type="entry name" value="CysRS_core"/>
    <property type="match status" value="1"/>
</dbReference>
<evidence type="ECO:0000256" key="1">
    <source>
        <dbReference type="ARBA" id="ARBA00004496"/>
    </source>
</evidence>
<dbReference type="PRINTS" id="PR00983">
    <property type="entry name" value="TRNASYNTHCYS"/>
</dbReference>
<feature type="domain" description="Cysteinyl-tRNA synthetase class Ia DALR" evidence="14">
    <location>
        <begin position="358"/>
        <end position="422"/>
    </location>
</feature>
<keyword evidence="5 13" id="KW-0436">Ligase</keyword>
<dbReference type="Gene3D" id="1.20.120.1910">
    <property type="entry name" value="Cysteine-tRNA ligase, C-terminal anti-codon recognition domain"/>
    <property type="match status" value="1"/>
</dbReference>
<dbReference type="Pfam" id="PF01406">
    <property type="entry name" value="tRNA-synt_1e"/>
    <property type="match status" value="1"/>
</dbReference>
<dbReference type="EMBL" id="JAGMVS010000040">
    <property type="protein sequence ID" value="MCM2436875.1"/>
    <property type="molecule type" value="Genomic_DNA"/>
</dbReference>
<reference evidence="15" key="1">
    <citation type="submission" date="2021-04" db="EMBL/GenBank/DDBJ databases">
        <title>Taxonomic assessment of Weissella genus.</title>
        <authorList>
            <person name="Fanelli F."/>
            <person name="Chieffi D."/>
            <person name="Dell'Aquila A."/>
            <person name="Gyu-Sung C."/>
            <person name="Franz C.M.A.P."/>
            <person name="Fusco V."/>
        </authorList>
    </citation>
    <scope>NUCLEOTIDE SEQUENCE</scope>
    <source>
        <strain evidence="15">LMG 25373</strain>
    </source>
</reference>
<keyword evidence="6 13" id="KW-0479">Metal-binding</keyword>
<feature type="binding site" evidence="13">
    <location>
        <position position="28"/>
    </location>
    <ligand>
        <name>Zn(2+)</name>
        <dbReference type="ChEBI" id="CHEBI:29105"/>
    </ligand>
</feature>
<dbReference type="PANTHER" id="PTHR10890:SF3">
    <property type="entry name" value="CYSTEINE--TRNA LIGASE, CYTOPLASMIC"/>
    <property type="match status" value="1"/>
</dbReference>
<keyword evidence="10 13" id="KW-0648">Protein biosynthesis</keyword>
<comment type="caution">
    <text evidence="15">The sequence shown here is derived from an EMBL/GenBank/DDBJ whole genome shotgun (WGS) entry which is preliminary data.</text>
</comment>
<dbReference type="EC" id="6.1.1.16" evidence="13"/>
<dbReference type="Gene3D" id="3.40.50.620">
    <property type="entry name" value="HUPs"/>
    <property type="match status" value="1"/>
</dbReference>